<reference evidence="2" key="2">
    <citation type="submission" date="2017-12" db="EMBL/GenBank/DDBJ databases">
        <title>Genome sequence of the Bar-tailed Godwit (Limosa lapponica baueri).</title>
        <authorList>
            <person name="Lima N.C.B."/>
            <person name="Parody-Merino A.M."/>
            <person name="Battley P.F."/>
            <person name="Fidler A.E."/>
            <person name="Prosdocimi F."/>
        </authorList>
    </citation>
    <scope>NUCLEOTIDE SEQUENCE [LARGE SCALE GENOMIC DNA]</scope>
</reference>
<dbReference type="OrthoDB" id="8951118at2759"/>
<evidence type="ECO:0000313" key="1">
    <source>
        <dbReference type="EMBL" id="PKU37797.1"/>
    </source>
</evidence>
<dbReference type="AlphaFoldDB" id="A0A2I0TVH3"/>
<evidence type="ECO:0000313" key="2">
    <source>
        <dbReference type="Proteomes" id="UP000233556"/>
    </source>
</evidence>
<proteinExistence type="predicted"/>
<name>A0A2I0TVH3_LIMLA</name>
<accession>A0A2I0TVH3</accession>
<sequence>MEGPLKMPQNPALAFAAAQAAGRFSYLSVVLVTRKARLCQKKVKQQVIPSEADVGDVAQGGLAEQHSSVALSEILDFRTLSNLLQLQFQDDSDGIPWSEERVVRKVLYLSLKEFKNAQKRQHGDGISGSLKAVNGELPLQYGTTGRTQSFSMQFFCCSEEGDQCTIWHALCPFDLRRKTCF</sequence>
<reference evidence="2" key="1">
    <citation type="submission" date="2017-11" db="EMBL/GenBank/DDBJ databases">
        <authorList>
            <person name="Lima N.C."/>
            <person name="Parody-Merino A.M."/>
            <person name="Battley P.F."/>
            <person name="Fidler A.E."/>
            <person name="Prosdocimi F."/>
        </authorList>
    </citation>
    <scope>NUCLEOTIDE SEQUENCE [LARGE SCALE GENOMIC DNA]</scope>
</reference>
<organism evidence="1 2">
    <name type="scientific">Limosa lapponica baueri</name>
    <dbReference type="NCBI Taxonomy" id="1758121"/>
    <lineage>
        <taxon>Eukaryota</taxon>
        <taxon>Metazoa</taxon>
        <taxon>Chordata</taxon>
        <taxon>Craniata</taxon>
        <taxon>Vertebrata</taxon>
        <taxon>Euteleostomi</taxon>
        <taxon>Archelosauria</taxon>
        <taxon>Archosauria</taxon>
        <taxon>Dinosauria</taxon>
        <taxon>Saurischia</taxon>
        <taxon>Theropoda</taxon>
        <taxon>Coelurosauria</taxon>
        <taxon>Aves</taxon>
        <taxon>Neognathae</taxon>
        <taxon>Neoaves</taxon>
        <taxon>Charadriiformes</taxon>
        <taxon>Scolopacidae</taxon>
        <taxon>Limosa</taxon>
    </lineage>
</organism>
<dbReference type="Proteomes" id="UP000233556">
    <property type="component" value="Unassembled WGS sequence"/>
</dbReference>
<gene>
    <name evidence="1" type="ORF">llap_11899</name>
</gene>
<keyword evidence="2" id="KW-1185">Reference proteome</keyword>
<dbReference type="EMBL" id="KZ506981">
    <property type="protein sequence ID" value="PKU37797.1"/>
    <property type="molecule type" value="Genomic_DNA"/>
</dbReference>
<protein>
    <submittedName>
        <fullName evidence="1">Uncharacterized protein</fullName>
    </submittedName>
</protein>